<dbReference type="Proteomes" id="UP000009183">
    <property type="component" value="Chromosome 15"/>
</dbReference>
<accession>F6I325</accession>
<dbReference type="Pfam" id="PF11016">
    <property type="entry name" value="DUF2854"/>
    <property type="match status" value="1"/>
</dbReference>
<reference evidence="3" key="1">
    <citation type="journal article" date="2007" name="Nature">
        <title>The grapevine genome sequence suggests ancestral hexaploidization in major angiosperm phyla.</title>
        <authorList>
            <consortium name="The French-Italian Public Consortium for Grapevine Genome Characterization."/>
            <person name="Jaillon O."/>
            <person name="Aury J.-M."/>
            <person name="Noel B."/>
            <person name="Policriti A."/>
            <person name="Clepet C."/>
            <person name="Casagrande A."/>
            <person name="Choisne N."/>
            <person name="Aubourg S."/>
            <person name="Vitulo N."/>
            <person name="Jubin C."/>
            <person name="Vezzi A."/>
            <person name="Legeai F."/>
            <person name="Hugueney P."/>
            <person name="Dasilva C."/>
            <person name="Horner D."/>
            <person name="Mica E."/>
            <person name="Jublot D."/>
            <person name="Poulain J."/>
            <person name="Bruyere C."/>
            <person name="Billault A."/>
            <person name="Segurens B."/>
            <person name="Gouyvenoux M."/>
            <person name="Ugarte E."/>
            <person name="Cattonaro F."/>
            <person name="Anthouard V."/>
            <person name="Vico V."/>
            <person name="Del Fabbro C."/>
            <person name="Alaux M."/>
            <person name="Di Gaspero G."/>
            <person name="Dumas V."/>
            <person name="Felice N."/>
            <person name="Paillard S."/>
            <person name="Juman I."/>
            <person name="Moroldo M."/>
            <person name="Scalabrin S."/>
            <person name="Canaguier A."/>
            <person name="Le Clainche I."/>
            <person name="Malacrida G."/>
            <person name="Durand E."/>
            <person name="Pesole G."/>
            <person name="Laucou V."/>
            <person name="Chatelet P."/>
            <person name="Merdinoglu D."/>
            <person name="Delledonne M."/>
            <person name="Pezzotti M."/>
            <person name="Lecharny A."/>
            <person name="Scarpelli C."/>
            <person name="Artiguenave F."/>
            <person name="Pe M.E."/>
            <person name="Valle G."/>
            <person name="Morgante M."/>
            <person name="Caboche M."/>
            <person name="Adam-Blondon A.-F."/>
            <person name="Weissenbach J."/>
            <person name="Quetier F."/>
            <person name="Wincker P."/>
        </authorList>
    </citation>
    <scope>NUCLEOTIDE SEQUENCE [LARGE SCALE GENOMIC DNA]</scope>
    <source>
        <strain evidence="3">cv. Pinot noir / PN40024</strain>
    </source>
</reference>
<evidence type="ECO:0000313" key="3">
    <source>
        <dbReference type="Proteomes" id="UP000009183"/>
    </source>
</evidence>
<keyword evidence="3" id="KW-1185">Reference proteome</keyword>
<name>F6I325_VITVI</name>
<dbReference type="PANTHER" id="PTHR35551:SF1">
    <property type="entry name" value="ACCLIMATION OF PHOTOSYNTHESIS TO ENVIRONMENT"/>
    <property type="match status" value="1"/>
</dbReference>
<dbReference type="InParanoid" id="F6I325"/>
<evidence type="ECO:0000313" key="2">
    <source>
        <dbReference type="EMBL" id="CCB61342.1"/>
    </source>
</evidence>
<dbReference type="PaxDb" id="29760-VIT_15s0048g01820.t01"/>
<dbReference type="HOGENOM" id="CLU_2363906_0_0_1"/>
<dbReference type="InterPro" id="IPR021275">
    <property type="entry name" value="DUF2854"/>
</dbReference>
<organism evidence="2 3">
    <name type="scientific">Vitis vinifera</name>
    <name type="common">Grape</name>
    <dbReference type="NCBI Taxonomy" id="29760"/>
    <lineage>
        <taxon>Eukaryota</taxon>
        <taxon>Viridiplantae</taxon>
        <taxon>Streptophyta</taxon>
        <taxon>Embryophyta</taxon>
        <taxon>Tracheophyta</taxon>
        <taxon>Spermatophyta</taxon>
        <taxon>Magnoliopsida</taxon>
        <taxon>eudicotyledons</taxon>
        <taxon>Gunneridae</taxon>
        <taxon>Pentapetalae</taxon>
        <taxon>rosids</taxon>
        <taxon>Vitales</taxon>
        <taxon>Vitaceae</taxon>
        <taxon>Viteae</taxon>
        <taxon>Vitis</taxon>
    </lineage>
</organism>
<feature type="compositionally biased region" description="Basic and acidic residues" evidence="1">
    <location>
        <begin position="1"/>
        <end position="10"/>
    </location>
</feature>
<sequence length="96" mass="11073">MKRKKEKGELAIKGSWSSPTDNERPCSTPDSVVSQIRPLLVEESGHVRNDVIRYRYGDEQHLEEALKRIFQYGLGGGILRRSVPTVQMIREEVWFS</sequence>
<protein>
    <submittedName>
        <fullName evidence="2">Uncharacterized protein</fullName>
    </submittedName>
</protein>
<proteinExistence type="predicted"/>
<evidence type="ECO:0000256" key="1">
    <source>
        <dbReference type="SAM" id="MobiDB-lite"/>
    </source>
</evidence>
<dbReference type="STRING" id="29760.F6I325"/>
<dbReference type="EMBL" id="FN596739">
    <property type="protein sequence ID" value="CCB61342.1"/>
    <property type="molecule type" value="Genomic_DNA"/>
</dbReference>
<dbReference type="AlphaFoldDB" id="F6I325"/>
<gene>
    <name evidence="2" type="ordered locus">VIT_15s0048g01820</name>
</gene>
<dbReference type="PANTHER" id="PTHR35551">
    <property type="match status" value="1"/>
</dbReference>
<feature type="region of interest" description="Disordered" evidence="1">
    <location>
        <begin position="1"/>
        <end position="30"/>
    </location>
</feature>